<dbReference type="GeneID" id="8746479"/>
<dbReference type="GO" id="GO:0016787">
    <property type="term" value="F:hydrolase activity"/>
    <property type="evidence" value="ECO:0007669"/>
    <property type="project" value="UniProtKB-KW"/>
</dbReference>
<evidence type="ECO:0000313" key="2">
    <source>
        <dbReference type="EMBL" id="ADB04019.1"/>
    </source>
</evidence>
<gene>
    <name evidence="2" type="ORF">MAR_ORF242</name>
</gene>
<dbReference type="Gene3D" id="3.90.79.10">
    <property type="entry name" value="Nucleoside Triphosphate Pyrophosphohydrolase"/>
    <property type="match status" value="1"/>
</dbReference>
<dbReference type="Proteomes" id="UP000029780">
    <property type="component" value="Segment"/>
</dbReference>
<keyword evidence="2" id="KW-0378">Hydrolase</keyword>
<dbReference type="KEGG" id="vg:8746479"/>
<dbReference type="PROSITE" id="PS51462">
    <property type="entry name" value="NUDIX"/>
    <property type="match status" value="1"/>
</dbReference>
<keyword evidence="3" id="KW-1185">Reference proteome</keyword>
<sequence>MSKVSLSTLEKFLTDDKGVIRVGVVPYVAVGKRQYWLLAQQGDGRISDFGGGRKRTETLVDALLREVTEESSGLLTNIVKEALEKQKDAIVLHSCCGKQNQIGGYIILLRIDMVDIGKFQPNKETKGLLWMEKTRVLRHRPGSFNRSITQYMKFLANEENKNMSWRR</sequence>
<organismHost>
    <name type="scientific">Acanthamoeba</name>
    <dbReference type="NCBI Taxonomy" id="5754"/>
</organismHost>
<evidence type="ECO:0000313" key="3">
    <source>
        <dbReference type="Proteomes" id="UP000029780"/>
    </source>
</evidence>
<dbReference type="EMBL" id="GU071086">
    <property type="protein sequence ID" value="ADB04019.1"/>
    <property type="molecule type" value="Genomic_DNA"/>
</dbReference>
<dbReference type="CDD" id="cd02883">
    <property type="entry name" value="NUDIX_Hydrolase"/>
    <property type="match status" value="1"/>
</dbReference>
<dbReference type="InterPro" id="IPR000086">
    <property type="entry name" value="NUDIX_hydrolase_dom"/>
</dbReference>
<dbReference type="SUPFAM" id="SSF55811">
    <property type="entry name" value="Nudix"/>
    <property type="match status" value="1"/>
</dbReference>
<feature type="domain" description="Nudix hydrolase" evidence="1">
    <location>
        <begin position="19"/>
        <end position="154"/>
    </location>
</feature>
<dbReference type="RefSeq" id="YP_003406981.1">
    <property type="nucleotide sequence ID" value="NC_013756.1"/>
</dbReference>
<accession>D2XAP2</accession>
<proteinExistence type="predicted"/>
<protein>
    <submittedName>
        <fullName evidence="2">NUDIX hydrolase</fullName>
    </submittedName>
</protein>
<dbReference type="InterPro" id="IPR015797">
    <property type="entry name" value="NUDIX_hydrolase-like_dom_sf"/>
</dbReference>
<dbReference type="OrthoDB" id="17265at10239"/>
<evidence type="ECO:0000259" key="1">
    <source>
        <dbReference type="PROSITE" id="PS51462"/>
    </source>
</evidence>
<name>D2XAP2_GBMV</name>
<reference evidence="2 3" key="1">
    <citation type="journal article" date="2009" name="Proc. Natl. Acad. Sci. U.S.A.">
        <title>Giant Marseillevirus highlights the role of amoebae as a melting pot in emergence of chimeric microorganisms.</title>
        <authorList>
            <person name="Boyer M."/>
            <person name="Yutin N."/>
            <person name="Pagnier I."/>
            <person name="Barrassi L."/>
            <person name="Fournous G."/>
            <person name="Espinosa L."/>
            <person name="Robert C."/>
            <person name="Azza S."/>
            <person name="Sun S."/>
            <person name="Rossmann M.G."/>
            <person name="Suzan-Monti M."/>
            <person name="La Scola B."/>
            <person name="Koonin E.V."/>
            <person name="Raoult D."/>
        </authorList>
    </citation>
    <scope>NUCLEOTIDE SEQUENCE [LARGE SCALE GENOMIC DNA]</scope>
    <source>
        <strain evidence="2 3">T19</strain>
    </source>
</reference>
<organism evidence="2 3">
    <name type="scientific">Marseillevirus marseillevirus</name>
    <name type="common">GBM</name>
    <dbReference type="NCBI Taxonomy" id="694581"/>
    <lineage>
        <taxon>Viruses</taxon>
        <taxon>Varidnaviria</taxon>
        <taxon>Bamfordvirae</taxon>
        <taxon>Nucleocytoviricota</taxon>
        <taxon>Megaviricetes</taxon>
        <taxon>Pimascovirales</taxon>
        <taxon>Pimascovirales incertae sedis</taxon>
        <taxon>Marseilleviridae</taxon>
        <taxon>Marseillevirus</taxon>
        <taxon>Marseillevirus massiliense</taxon>
    </lineage>
</organism>